<comment type="similarity">
    <text evidence="1">Belongs to the DEAD box helicase family. DEAH subfamily.</text>
</comment>
<reference evidence="6" key="1">
    <citation type="journal article" date="2020" name="BMC Genomics">
        <title>Correction to: Identification and distribution of gene clusters required for synthesis of sphingolipid metabolism inhibitors in diverse species of the filamentous fungus Fusarium.</title>
        <authorList>
            <person name="Kim H.S."/>
            <person name="Lohmar J.M."/>
            <person name="Busman M."/>
            <person name="Brown D.W."/>
            <person name="Naumann T.A."/>
            <person name="Divon H.H."/>
            <person name="Lysoe E."/>
            <person name="Uhlig S."/>
            <person name="Proctor R.H."/>
        </authorList>
    </citation>
    <scope>NUCLEOTIDE SEQUENCE</scope>
    <source>
        <strain evidence="6">NRRL 45417</strain>
    </source>
</reference>
<reference evidence="6" key="2">
    <citation type="submission" date="2020-05" db="EMBL/GenBank/DDBJ databases">
        <authorList>
            <person name="Kim H.-S."/>
            <person name="Proctor R.H."/>
            <person name="Brown D.W."/>
        </authorList>
    </citation>
    <scope>NUCLEOTIDE SEQUENCE</scope>
    <source>
        <strain evidence="6">NRRL 45417</strain>
    </source>
</reference>
<evidence type="ECO:0000313" key="6">
    <source>
        <dbReference type="EMBL" id="KAF4958269.1"/>
    </source>
</evidence>
<comment type="caution">
    <text evidence="6">The sequence shown here is derived from an EMBL/GenBank/DDBJ whole genome shotgun (WGS) entry which is preliminary data.</text>
</comment>
<dbReference type="InterPro" id="IPR002464">
    <property type="entry name" value="DNA/RNA_helicase_DEAH_CS"/>
</dbReference>
<evidence type="ECO:0000256" key="3">
    <source>
        <dbReference type="ARBA" id="ARBA00022801"/>
    </source>
</evidence>
<evidence type="ECO:0008006" key="8">
    <source>
        <dbReference type="Google" id="ProtNLM"/>
    </source>
</evidence>
<keyword evidence="7" id="KW-1185">Reference proteome</keyword>
<dbReference type="InterPro" id="IPR027417">
    <property type="entry name" value="P-loop_NTPase"/>
</dbReference>
<evidence type="ECO:0000256" key="5">
    <source>
        <dbReference type="ARBA" id="ARBA00022840"/>
    </source>
</evidence>
<dbReference type="GO" id="GO:0004386">
    <property type="term" value="F:helicase activity"/>
    <property type="evidence" value="ECO:0007669"/>
    <property type="project" value="UniProtKB-KW"/>
</dbReference>
<keyword evidence="3" id="KW-0378">Hydrolase</keyword>
<dbReference type="CDD" id="cd17917">
    <property type="entry name" value="DEXHc_RHA-like"/>
    <property type="match status" value="1"/>
</dbReference>
<evidence type="ECO:0000313" key="7">
    <source>
        <dbReference type="Proteomes" id="UP000604273"/>
    </source>
</evidence>
<organism evidence="6 7">
    <name type="scientific">Fusarium gaditjirri</name>
    <dbReference type="NCBI Taxonomy" id="282569"/>
    <lineage>
        <taxon>Eukaryota</taxon>
        <taxon>Fungi</taxon>
        <taxon>Dikarya</taxon>
        <taxon>Ascomycota</taxon>
        <taxon>Pezizomycotina</taxon>
        <taxon>Sordariomycetes</taxon>
        <taxon>Hypocreomycetidae</taxon>
        <taxon>Hypocreales</taxon>
        <taxon>Nectriaceae</taxon>
        <taxon>Fusarium</taxon>
        <taxon>Fusarium nisikadoi species complex</taxon>
    </lineage>
</organism>
<proteinExistence type="inferred from homology"/>
<dbReference type="AlphaFoldDB" id="A0A8H4TI69"/>
<evidence type="ECO:0000256" key="2">
    <source>
        <dbReference type="ARBA" id="ARBA00022741"/>
    </source>
</evidence>
<dbReference type="EMBL" id="JABFAI010000053">
    <property type="protein sequence ID" value="KAF4958269.1"/>
    <property type="molecule type" value="Genomic_DNA"/>
</dbReference>
<dbReference type="GO" id="GO:0005524">
    <property type="term" value="F:ATP binding"/>
    <property type="evidence" value="ECO:0007669"/>
    <property type="project" value="UniProtKB-KW"/>
</dbReference>
<dbReference type="OrthoDB" id="10253254at2759"/>
<dbReference type="GO" id="GO:0003723">
    <property type="term" value="F:RNA binding"/>
    <property type="evidence" value="ECO:0007669"/>
    <property type="project" value="TreeGrafter"/>
</dbReference>
<keyword evidence="4" id="KW-0347">Helicase</keyword>
<dbReference type="GO" id="GO:0016787">
    <property type="term" value="F:hydrolase activity"/>
    <property type="evidence" value="ECO:0007669"/>
    <property type="project" value="UniProtKB-KW"/>
</dbReference>
<evidence type="ECO:0000256" key="4">
    <source>
        <dbReference type="ARBA" id="ARBA00022806"/>
    </source>
</evidence>
<sequence length="142" mass="16287">MRLGFLPDGLLLQQYANDNTLSKYAYIMIDEAHERTTNTDMLLALLKKPIQQRSDLELVIISATINLERFCQYFGATNVFETKPQVNFVLIKHLETPPIAYDIAVIHWVKHIVKNEPTGHILVFMTSVREIEVASQGSLYPR</sequence>
<evidence type="ECO:0000256" key="1">
    <source>
        <dbReference type="ARBA" id="ARBA00008792"/>
    </source>
</evidence>
<name>A0A8H4TI69_9HYPO</name>
<keyword evidence="5" id="KW-0067">ATP-binding</keyword>
<accession>A0A8H4TI69</accession>
<gene>
    <name evidence="6" type="ORF">FGADI_2435</name>
</gene>
<dbReference type="Gene3D" id="3.40.50.300">
    <property type="entry name" value="P-loop containing nucleotide triphosphate hydrolases"/>
    <property type="match status" value="1"/>
</dbReference>
<dbReference type="PANTHER" id="PTHR18934">
    <property type="entry name" value="ATP-DEPENDENT RNA HELICASE"/>
    <property type="match status" value="1"/>
</dbReference>
<keyword evidence="2" id="KW-0547">Nucleotide-binding</keyword>
<protein>
    <recommendedName>
        <fullName evidence="8">Helicase ATP-binding domain-containing protein</fullName>
    </recommendedName>
</protein>
<dbReference type="PANTHER" id="PTHR18934:SF99">
    <property type="entry name" value="ATP-DEPENDENT RNA HELICASE DHX37-RELATED"/>
    <property type="match status" value="1"/>
</dbReference>
<dbReference type="PROSITE" id="PS00690">
    <property type="entry name" value="DEAH_ATP_HELICASE"/>
    <property type="match status" value="1"/>
</dbReference>
<dbReference type="Proteomes" id="UP000604273">
    <property type="component" value="Unassembled WGS sequence"/>
</dbReference>
<dbReference type="SUPFAM" id="SSF52540">
    <property type="entry name" value="P-loop containing nucleoside triphosphate hydrolases"/>
    <property type="match status" value="1"/>
</dbReference>